<evidence type="ECO:0000313" key="1">
    <source>
        <dbReference type="EMBL" id="BBC79109.1"/>
    </source>
</evidence>
<evidence type="ECO:0000313" key="2">
    <source>
        <dbReference type="Proteomes" id="UP000270034"/>
    </source>
</evidence>
<dbReference type="AlphaFoldDB" id="A0A2Z5ZFF4"/>
<proteinExistence type="predicted"/>
<dbReference type="EMBL" id="AP018515">
    <property type="protein sequence ID" value="BBC79109.1"/>
    <property type="molecule type" value="Genomic_DNA"/>
</dbReference>
<reference evidence="1 2" key="1">
    <citation type="submission" date="2018-02" db="EMBL/GenBank/DDBJ databases">
        <title>Acetobacter orientalis genome.</title>
        <authorList>
            <person name="Nakashima N."/>
            <person name="Tamura T."/>
        </authorList>
    </citation>
    <scope>NUCLEOTIDE SEQUENCE [LARGE SCALE GENOMIC DNA]</scope>
    <source>
        <strain evidence="1 2">FAN1</strain>
    </source>
</reference>
<name>A0A2Z5ZFF4_9PROT</name>
<dbReference type="Proteomes" id="UP000270034">
    <property type="component" value="Chromosome"/>
</dbReference>
<organism evidence="1 2">
    <name type="scientific">Acetobacter orientalis</name>
    <dbReference type="NCBI Taxonomy" id="146474"/>
    <lineage>
        <taxon>Bacteria</taxon>
        <taxon>Pseudomonadati</taxon>
        <taxon>Pseudomonadota</taxon>
        <taxon>Alphaproteobacteria</taxon>
        <taxon>Acetobacterales</taxon>
        <taxon>Acetobacteraceae</taxon>
        <taxon>Acetobacter</taxon>
    </lineage>
</organism>
<gene>
    <name evidence="1" type="ORF">AcetOrient_orf01101</name>
</gene>
<dbReference type="KEGG" id="aot:AcetOri_orf01101"/>
<accession>A0A2Z5ZFF4</accession>
<sequence length="52" mass="5388">MSSLCLGSICHAHANAANALALNLISRHIAFKSAVLTLHSCKVASFQKGPPS</sequence>
<protein>
    <submittedName>
        <fullName evidence="1">Uncharacterized protein</fullName>
    </submittedName>
</protein>